<dbReference type="PANTHER" id="PTHR11439:SF486">
    <property type="entry name" value="RLK (RECEPTOR-LIKE KINASE) PROTEIN, PUTATIVE-RELATED"/>
    <property type="match status" value="1"/>
</dbReference>
<feature type="region of interest" description="Disordered" evidence="1">
    <location>
        <begin position="996"/>
        <end position="1037"/>
    </location>
</feature>
<dbReference type="CDD" id="cd09272">
    <property type="entry name" value="RNase_HI_RT_Ty1"/>
    <property type="match status" value="1"/>
</dbReference>
<proteinExistence type="predicted"/>
<reference evidence="4" key="1">
    <citation type="submission" date="2013-01" db="EMBL/GenBank/DDBJ databases">
        <title>Draft Genome Sequence of a Mulberry Tree, Morus notabilis C.K. Schneid.</title>
        <authorList>
            <person name="He N."/>
            <person name="Zhao S."/>
        </authorList>
    </citation>
    <scope>NUCLEOTIDE SEQUENCE</scope>
</reference>
<feature type="region of interest" description="Disordered" evidence="1">
    <location>
        <begin position="384"/>
        <end position="494"/>
    </location>
</feature>
<sequence>MDIPPGFETDHMRGRVCRLRKSLYGLKQSPRAWFDKFTRVLKQDGYLQSQADHTLFFKHFTNGKITVLIVYVDDIVLTGNYEEEIRRLKLLLSKEFEIKDLGHLRYFLGMEVARSRTGISVSQRKYVLDLLKETGMIGCRLVDTPMDPNTKLMPRTEEMAVDKGQYQRLVGKLIYLTHMCLDISFAVSRVSQFLSNPSVTHMEAVDRILRYLKRDPGKGLMFKKTLNRSLEVYTDADWAGSPIDRKSTSGYCSYVWGNLVTWRSKKQQVVARSSAEAEFRALAQGICEGIWLKRLLDELKVGISGPIDMMCDNQSAIAIAKNPIHHDRTKHVEIDRHFISEKIESNAISLKHVPSRHQAADILTKALFRPNFVELNLLDYINPSHDAKGRDASKRKSNMTKLKGKSYQTISVASSDESPKETSKETSDEETPILEPQGSTGVIQEPTAVPVEPHLTVLEESSVERPNSSGEVSSEGEEGWQPVQRPRSANSYGRRLKQRRATIGKVYTYQKKHMDTDVEYPSVKNNLQSSSRYYVVKKRTISHGSHMDQQNTNTSQVTKFGRRIVKTVTYRVKSMPSSTKTATPETSRNGGLVFVSPVESGQSSLNDINSMKNPIVSLGKSPSYKEVALAPPGTIAKMQVEMPQSDIRDNTEHDVGKHEEETNEAKGNADSIVSGVENILLDKNENSTDLLKEETKVIKEEETHSTDATEEKPSVIVFGSMDGLGSSGVEVSRVIEDNSLIDGLQDSFAPSKEEGLSEKNSSSSFELHVSPSPNLLEADGLKDKSLNSGDSRALTNKKLSASAAPFNPSPAIARPTPVTMNITLSVGPGGVPAIAPWPVNMNLHPGPGAVLPTVNPMCSSPHHPYPSPPPTPNMIQPLPFMYPPYTQPQPVPSSTFPVTSSAFHPNRFPWQCNMNLSVPEFAAGPVWTACHPVEFSVPAPVAEPIADPVMEQIPQHDDSAPILPVDIETVTEVKKEANLQASEAIGHANPVAGVGLENIKENGPSNLGGAENAGNEPSNRRSGKAGRSDEKMDGERTFSILIRGRRNRKQTLRMPISLLSRPYGSQSFKVIYNRVVRGSDVPKTTSFSSTEDCTASAT</sequence>
<feature type="domain" description="Reverse transcriptase Ty1/copia-type" evidence="2">
    <location>
        <begin position="3"/>
        <end position="146"/>
    </location>
</feature>
<organism evidence="3 4">
    <name type="scientific">Morus notabilis</name>
    <dbReference type="NCBI Taxonomy" id="981085"/>
    <lineage>
        <taxon>Eukaryota</taxon>
        <taxon>Viridiplantae</taxon>
        <taxon>Streptophyta</taxon>
        <taxon>Embryophyta</taxon>
        <taxon>Tracheophyta</taxon>
        <taxon>Spermatophyta</taxon>
        <taxon>Magnoliopsida</taxon>
        <taxon>eudicotyledons</taxon>
        <taxon>Gunneridae</taxon>
        <taxon>Pentapetalae</taxon>
        <taxon>rosids</taxon>
        <taxon>fabids</taxon>
        <taxon>Rosales</taxon>
        <taxon>Moraceae</taxon>
        <taxon>Moreae</taxon>
        <taxon>Morus</taxon>
    </lineage>
</organism>
<dbReference type="SUPFAM" id="SSF56672">
    <property type="entry name" value="DNA/RNA polymerases"/>
    <property type="match status" value="1"/>
</dbReference>
<evidence type="ECO:0000259" key="2">
    <source>
        <dbReference type="Pfam" id="PF07727"/>
    </source>
</evidence>
<dbReference type="PANTHER" id="PTHR11439">
    <property type="entry name" value="GAG-POL-RELATED RETROTRANSPOSON"/>
    <property type="match status" value="1"/>
</dbReference>
<feature type="compositionally biased region" description="Basic and acidic residues" evidence="1">
    <location>
        <begin position="417"/>
        <end position="426"/>
    </location>
</feature>
<feature type="region of interest" description="Disordered" evidence="1">
    <location>
        <begin position="745"/>
        <end position="791"/>
    </location>
</feature>
<protein>
    <recommendedName>
        <fullName evidence="2">Reverse transcriptase Ty1/copia-type domain-containing protein</fullName>
    </recommendedName>
</protein>
<dbReference type="Pfam" id="PF07727">
    <property type="entry name" value="RVT_2"/>
    <property type="match status" value="1"/>
</dbReference>
<gene>
    <name evidence="3" type="ORF">L484_017568</name>
</gene>
<feature type="compositionally biased region" description="Basic and acidic residues" evidence="1">
    <location>
        <begin position="385"/>
        <end position="394"/>
    </location>
</feature>
<dbReference type="Proteomes" id="UP000030645">
    <property type="component" value="Unassembled WGS sequence"/>
</dbReference>
<name>W9RAE4_9ROSA</name>
<evidence type="ECO:0000313" key="3">
    <source>
        <dbReference type="EMBL" id="EXB62181.1"/>
    </source>
</evidence>
<evidence type="ECO:0000313" key="4">
    <source>
        <dbReference type="Proteomes" id="UP000030645"/>
    </source>
</evidence>
<dbReference type="eggNOG" id="KOG1839">
    <property type="taxonomic scope" value="Eukaryota"/>
</dbReference>
<dbReference type="EMBL" id="KE344440">
    <property type="protein sequence ID" value="EXB62181.1"/>
    <property type="molecule type" value="Genomic_DNA"/>
</dbReference>
<feature type="compositionally biased region" description="Basic and acidic residues" evidence="1">
    <location>
        <begin position="1026"/>
        <end position="1036"/>
    </location>
</feature>
<dbReference type="InterPro" id="IPR013103">
    <property type="entry name" value="RVT_2"/>
</dbReference>
<accession>W9RAE4</accession>
<dbReference type="InterPro" id="IPR043502">
    <property type="entry name" value="DNA/RNA_pol_sf"/>
</dbReference>
<evidence type="ECO:0000256" key="1">
    <source>
        <dbReference type="SAM" id="MobiDB-lite"/>
    </source>
</evidence>
<dbReference type="AlphaFoldDB" id="W9RAE4"/>
<feature type="compositionally biased region" description="Basic residues" evidence="1">
    <location>
        <begin position="395"/>
        <end position="404"/>
    </location>
</feature>
<dbReference type="eggNOG" id="KOG0017">
    <property type="taxonomic scope" value="Eukaryota"/>
</dbReference>
<keyword evidence="4" id="KW-1185">Reference proteome</keyword>
<dbReference type="STRING" id="981085.W9RAE4"/>